<evidence type="ECO:0000313" key="11">
    <source>
        <dbReference type="EMBL" id="TCP70276.1"/>
    </source>
</evidence>
<accession>A0A4R2S352</accession>
<dbReference type="PROSITE" id="PS00211">
    <property type="entry name" value="ABC_TRANSPORTER_1"/>
    <property type="match status" value="1"/>
</dbReference>
<sequence length="573" mass="64025">MNRSHLGVLIRMVTWPKKVVFGAFLASVLTAILGILVPWVTKSMIDSFTSHIDVTKVFLLVGLFLINVILSGIAHYMISYLGEYTIYRLREKMWAHILRLPIDYFDNNSTGQTVSRLTDDVSTLNNFVSKKVPEFISQALLVVGSIVFLFVLDWKLTLALLVMAPILTVIIVPIGRRLYTVAGETQNEMAAFVGKLSNVLAEMRLVKSYSGEKKEYTRVMESGDSLFRLNLAVAKLQSIFSPLISGTIMLMVLVLLGYGGLRMADGSLTTGAFVAIIFYIIQAITPISSVASFFTEYKATSGATKRLYEIYSLSEEKVDELDEYTNIFDGQIRFHNVSFSYNKNSKVLQDISFTAQPNQITAIVGPSGAGKTTLFHLIERMYTFDNGSISCDQLQIDQIPLSNWRKMIGYVMQDSAIMNGTIRENILYGVDDADEESMVHYTKLANAHHFISSLPEGYDTVVGERGIKLSGGQKQRIAIARAFIMNPKILLLDEATANLDSESERFVQTALVNLMKNRTTLVIAHRLSTIRNADQIVFLDAGKVTGMGRHDELMNTHRKYADFVEGQNLKMAQ</sequence>
<comment type="similarity">
    <text evidence="2">Belongs to the ABC transporter superfamily.</text>
</comment>
<dbReference type="SUPFAM" id="SSF90123">
    <property type="entry name" value="ABC transporter transmembrane region"/>
    <property type="match status" value="1"/>
</dbReference>
<dbReference type="Pfam" id="PF00005">
    <property type="entry name" value="ABC_tran"/>
    <property type="match status" value="1"/>
</dbReference>
<feature type="domain" description="ABC transporter" evidence="9">
    <location>
        <begin position="332"/>
        <end position="566"/>
    </location>
</feature>
<dbReference type="InterPro" id="IPR011527">
    <property type="entry name" value="ABC1_TM_dom"/>
</dbReference>
<dbReference type="InterPro" id="IPR003439">
    <property type="entry name" value="ABC_transporter-like_ATP-bd"/>
</dbReference>
<dbReference type="InterPro" id="IPR036640">
    <property type="entry name" value="ABC1_TM_sf"/>
</dbReference>
<dbReference type="InterPro" id="IPR017871">
    <property type="entry name" value="ABC_transporter-like_CS"/>
</dbReference>
<dbReference type="GO" id="GO:0005524">
    <property type="term" value="F:ATP binding"/>
    <property type="evidence" value="ECO:0007669"/>
    <property type="project" value="UniProtKB-KW"/>
</dbReference>
<dbReference type="AlphaFoldDB" id="A0A4R2S352"/>
<dbReference type="PANTHER" id="PTHR43394:SF1">
    <property type="entry name" value="ATP-BINDING CASSETTE SUB-FAMILY B MEMBER 10, MITOCHONDRIAL"/>
    <property type="match status" value="1"/>
</dbReference>
<evidence type="ECO:0000256" key="6">
    <source>
        <dbReference type="ARBA" id="ARBA00022989"/>
    </source>
</evidence>
<feature type="domain" description="ABC transmembrane type-1" evidence="10">
    <location>
        <begin position="21"/>
        <end position="299"/>
    </location>
</feature>
<evidence type="ECO:0000256" key="8">
    <source>
        <dbReference type="SAM" id="Phobius"/>
    </source>
</evidence>
<dbReference type="FunFam" id="3.40.50.300:FF:000218">
    <property type="entry name" value="Multidrug ABC transporter ATP-binding protein"/>
    <property type="match status" value="1"/>
</dbReference>
<keyword evidence="3 8" id="KW-0812">Transmembrane</keyword>
<dbReference type="PANTHER" id="PTHR43394">
    <property type="entry name" value="ATP-DEPENDENT PERMEASE MDL1, MITOCHONDRIAL"/>
    <property type="match status" value="1"/>
</dbReference>
<dbReference type="PROSITE" id="PS50893">
    <property type="entry name" value="ABC_TRANSPORTER_2"/>
    <property type="match status" value="1"/>
</dbReference>
<dbReference type="GO" id="GO:0005886">
    <property type="term" value="C:plasma membrane"/>
    <property type="evidence" value="ECO:0007669"/>
    <property type="project" value="UniProtKB-SubCell"/>
</dbReference>
<dbReference type="SMART" id="SM00382">
    <property type="entry name" value="AAA"/>
    <property type="match status" value="1"/>
</dbReference>
<dbReference type="InterPro" id="IPR039421">
    <property type="entry name" value="Type_1_exporter"/>
</dbReference>
<keyword evidence="6 8" id="KW-1133">Transmembrane helix</keyword>
<dbReference type="GO" id="GO:0016887">
    <property type="term" value="F:ATP hydrolysis activity"/>
    <property type="evidence" value="ECO:0007669"/>
    <property type="project" value="InterPro"/>
</dbReference>
<dbReference type="PROSITE" id="PS50929">
    <property type="entry name" value="ABC_TM1F"/>
    <property type="match status" value="1"/>
</dbReference>
<organism evidence="11 12">
    <name type="scientific">Baia soyae</name>
    <dbReference type="NCBI Taxonomy" id="1544746"/>
    <lineage>
        <taxon>Bacteria</taxon>
        <taxon>Bacillati</taxon>
        <taxon>Bacillota</taxon>
        <taxon>Bacilli</taxon>
        <taxon>Bacillales</taxon>
        <taxon>Thermoactinomycetaceae</taxon>
        <taxon>Baia</taxon>
    </lineage>
</organism>
<dbReference type="InterPro" id="IPR003593">
    <property type="entry name" value="AAA+_ATPase"/>
</dbReference>
<gene>
    <name evidence="11" type="ORF">EDD57_10392</name>
</gene>
<feature type="transmembrane region" description="Helical" evidence="8">
    <location>
        <begin position="273"/>
        <end position="294"/>
    </location>
</feature>
<evidence type="ECO:0000256" key="1">
    <source>
        <dbReference type="ARBA" id="ARBA00004651"/>
    </source>
</evidence>
<feature type="transmembrane region" description="Helical" evidence="8">
    <location>
        <begin position="135"/>
        <end position="152"/>
    </location>
</feature>
<evidence type="ECO:0000313" key="12">
    <source>
        <dbReference type="Proteomes" id="UP000294746"/>
    </source>
</evidence>
<dbReference type="RefSeq" id="WP_131847797.1">
    <property type="nucleotide sequence ID" value="NZ_SLXV01000003.1"/>
</dbReference>
<evidence type="ECO:0000256" key="5">
    <source>
        <dbReference type="ARBA" id="ARBA00022840"/>
    </source>
</evidence>
<dbReference type="CDD" id="cd18551">
    <property type="entry name" value="ABC_6TM_LmrA_like"/>
    <property type="match status" value="1"/>
</dbReference>
<evidence type="ECO:0000256" key="2">
    <source>
        <dbReference type="ARBA" id="ARBA00005417"/>
    </source>
</evidence>
<comment type="subcellular location">
    <subcellularLocation>
        <location evidence="1">Cell membrane</location>
        <topology evidence="1">Multi-pass membrane protein</topology>
    </subcellularLocation>
</comment>
<dbReference type="SUPFAM" id="SSF52540">
    <property type="entry name" value="P-loop containing nucleoside triphosphate hydrolases"/>
    <property type="match status" value="1"/>
</dbReference>
<evidence type="ECO:0000259" key="9">
    <source>
        <dbReference type="PROSITE" id="PS50893"/>
    </source>
</evidence>
<evidence type="ECO:0000256" key="4">
    <source>
        <dbReference type="ARBA" id="ARBA00022741"/>
    </source>
</evidence>
<feature type="transmembrane region" description="Helical" evidence="8">
    <location>
        <begin position="239"/>
        <end position="261"/>
    </location>
</feature>
<name>A0A4R2S352_9BACL</name>
<keyword evidence="12" id="KW-1185">Reference proteome</keyword>
<dbReference type="InterPro" id="IPR027417">
    <property type="entry name" value="P-loop_NTPase"/>
</dbReference>
<protein>
    <submittedName>
        <fullName evidence="11">ATP-binding cassette subfamily B protein AbcA/BmrA</fullName>
    </submittedName>
</protein>
<dbReference type="Proteomes" id="UP000294746">
    <property type="component" value="Unassembled WGS sequence"/>
</dbReference>
<keyword evidence="7 8" id="KW-0472">Membrane</keyword>
<dbReference type="EMBL" id="SLXV01000003">
    <property type="protein sequence ID" value="TCP70276.1"/>
    <property type="molecule type" value="Genomic_DNA"/>
</dbReference>
<evidence type="ECO:0000256" key="7">
    <source>
        <dbReference type="ARBA" id="ARBA00023136"/>
    </source>
</evidence>
<feature type="transmembrane region" description="Helical" evidence="8">
    <location>
        <begin position="159"/>
        <end position="179"/>
    </location>
</feature>
<comment type="caution">
    <text evidence="11">The sequence shown here is derived from an EMBL/GenBank/DDBJ whole genome shotgun (WGS) entry which is preliminary data.</text>
</comment>
<feature type="transmembrane region" description="Helical" evidence="8">
    <location>
        <begin position="57"/>
        <end position="78"/>
    </location>
</feature>
<reference evidence="11 12" key="1">
    <citation type="submission" date="2019-03" db="EMBL/GenBank/DDBJ databases">
        <title>Genomic Encyclopedia of Type Strains, Phase IV (KMG-IV): sequencing the most valuable type-strain genomes for metagenomic binning, comparative biology and taxonomic classification.</title>
        <authorList>
            <person name="Goeker M."/>
        </authorList>
    </citation>
    <scope>NUCLEOTIDE SEQUENCE [LARGE SCALE GENOMIC DNA]</scope>
    <source>
        <strain evidence="11 12">DSM 46831</strain>
    </source>
</reference>
<evidence type="ECO:0000259" key="10">
    <source>
        <dbReference type="PROSITE" id="PS50929"/>
    </source>
</evidence>
<feature type="transmembrane region" description="Helical" evidence="8">
    <location>
        <begin position="20"/>
        <end position="45"/>
    </location>
</feature>
<dbReference type="Gene3D" id="3.40.50.300">
    <property type="entry name" value="P-loop containing nucleotide triphosphate hydrolases"/>
    <property type="match status" value="1"/>
</dbReference>
<dbReference type="Pfam" id="PF00664">
    <property type="entry name" value="ABC_membrane"/>
    <property type="match status" value="1"/>
</dbReference>
<dbReference type="GO" id="GO:0015421">
    <property type="term" value="F:ABC-type oligopeptide transporter activity"/>
    <property type="evidence" value="ECO:0007669"/>
    <property type="project" value="TreeGrafter"/>
</dbReference>
<dbReference type="Gene3D" id="1.20.1560.10">
    <property type="entry name" value="ABC transporter type 1, transmembrane domain"/>
    <property type="match status" value="1"/>
</dbReference>
<keyword evidence="4" id="KW-0547">Nucleotide-binding</keyword>
<keyword evidence="5 11" id="KW-0067">ATP-binding</keyword>
<dbReference type="OrthoDB" id="9770415at2"/>
<proteinExistence type="inferred from homology"/>
<evidence type="ECO:0000256" key="3">
    <source>
        <dbReference type="ARBA" id="ARBA00022692"/>
    </source>
</evidence>